<protein>
    <submittedName>
        <fullName evidence="2">Aryl-alcohol dehydrogenase-like predicted oxidoreductase</fullName>
    </submittedName>
</protein>
<evidence type="ECO:0000313" key="3">
    <source>
        <dbReference type="Proteomes" id="UP001183817"/>
    </source>
</evidence>
<organism evidence="2 3">
    <name type="scientific">Paeniglutamicibacter sulfureus</name>
    <dbReference type="NCBI Taxonomy" id="43666"/>
    <lineage>
        <taxon>Bacteria</taxon>
        <taxon>Bacillati</taxon>
        <taxon>Actinomycetota</taxon>
        <taxon>Actinomycetes</taxon>
        <taxon>Micrococcales</taxon>
        <taxon>Micrococcaceae</taxon>
        <taxon>Paeniglutamicibacter</taxon>
    </lineage>
</organism>
<proteinExistence type="predicted"/>
<dbReference type="RefSeq" id="WP_310289440.1">
    <property type="nucleotide sequence ID" value="NZ_BAAAWO010000001.1"/>
</dbReference>
<dbReference type="InterPro" id="IPR036812">
    <property type="entry name" value="NAD(P)_OxRdtase_dom_sf"/>
</dbReference>
<keyword evidence="3" id="KW-1185">Reference proteome</keyword>
<dbReference type="SUPFAM" id="SSF51430">
    <property type="entry name" value="NAD(P)-linked oxidoreductase"/>
    <property type="match status" value="1"/>
</dbReference>
<dbReference type="Pfam" id="PF00248">
    <property type="entry name" value="Aldo_ket_red"/>
    <property type="match status" value="1"/>
</dbReference>
<sequence>MSSQLAVSQQIKVAPLVLGTNVFGWTADVEVCHRILDGYVEMGGNFIDTADSYSFWAEGNSGGEAETIIGSWLAQRDDRDKILVASKVSHHPQLSGMAPATINAAIDGSLTRLGLDYLDIYYAHFDDPSTPLVESIEAMSGLVDQGKIRSIGISNYSPERIAQWLEISEREGFPLPVALEPHYNLMERDVEASLLPLAQKHSLDVFPYYSLAHGFLTGKYRGTAEVDSVRAADAGRYLTARGENVLDALAQVSADRACPFAPIALAWLRAKPGITAPIASARTVAQLMPLVANMHLTLTEAEVQLLDEASQP</sequence>
<dbReference type="EMBL" id="JAVDYI010000001">
    <property type="protein sequence ID" value="MDR7357802.1"/>
    <property type="molecule type" value="Genomic_DNA"/>
</dbReference>
<evidence type="ECO:0000313" key="2">
    <source>
        <dbReference type="EMBL" id="MDR7357802.1"/>
    </source>
</evidence>
<dbReference type="InterPro" id="IPR023210">
    <property type="entry name" value="NADP_OxRdtase_dom"/>
</dbReference>
<dbReference type="Proteomes" id="UP001183817">
    <property type="component" value="Unassembled WGS sequence"/>
</dbReference>
<comment type="caution">
    <text evidence="2">The sequence shown here is derived from an EMBL/GenBank/DDBJ whole genome shotgun (WGS) entry which is preliminary data.</text>
</comment>
<reference evidence="2 3" key="1">
    <citation type="submission" date="2023-07" db="EMBL/GenBank/DDBJ databases">
        <title>Sequencing the genomes of 1000 actinobacteria strains.</title>
        <authorList>
            <person name="Klenk H.-P."/>
        </authorList>
    </citation>
    <scope>NUCLEOTIDE SEQUENCE [LARGE SCALE GENOMIC DNA]</scope>
    <source>
        <strain evidence="2 3">DSM 20167</strain>
    </source>
</reference>
<dbReference type="PANTHER" id="PTHR43364:SF6">
    <property type="entry name" value="OXIDOREDUCTASE-RELATED"/>
    <property type="match status" value="1"/>
</dbReference>
<evidence type="ECO:0000259" key="1">
    <source>
        <dbReference type="Pfam" id="PF00248"/>
    </source>
</evidence>
<accession>A0ABU2BGM9</accession>
<dbReference type="InterPro" id="IPR050523">
    <property type="entry name" value="AKR_Detox_Biosynth"/>
</dbReference>
<dbReference type="PANTHER" id="PTHR43364">
    <property type="entry name" value="NADH-SPECIFIC METHYLGLYOXAL REDUCTASE-RELATED"/>
    <property type="match status" value="1"/>
</dbReference>
<feature type="domain" description="NADP-dependent oxidoreductase" evidence="1">
    <location>
        <begin position="15"/>
        <end position="309"/>
    </location>
</feature>
<name>A0ABU2BGM9_9MICC</name>
<dbReference type="CDD" id="cd19081">
    <property type="entry name" value="AKR_AKR9C1"/>
    <property type="match status" value="1"/>
</dbReference>
<gene>
    <name evidence="2" type="ORF">J2S64_001493</name>
</gene>
<dbReference type="Gene3D" id="3.20.20.100">
    <property type="entry name" value="NADP-dependent oxidoreductase domain"/>
    <property type="match status" value="1"/>
</dbReference>
<dbReference type="InterPro" id="IPR018170">
    <property type="entry name" value="Aldo/ket_reductase_CS"/>
</dbReference>
<dbReference type="PROSITE" id="PS00062">
    <property type="entry name" value="ALDOKETO_REDUCTASE_2"/>
    <property type="match status" value="1"/>
</dbReference>